<reference evidence="2 3" key="1">
    <citation type="submission" date="2020-08" db="EMBL/GenBank/DDBJ databases">
        <title>Genomic Encyclopedia of Type Strains, Phase III (KMG-III): the genomes of soil and plant-associated and newly described type strains.</title>
        <authorList>
            <person name="Whitman W."/>
        </authorList>
    </citation>
    <scope>NUCLEOTIDE SEQUENCE [LARGE SCALE GENOMIC DNA]</scope>
    <source>
        <strain evidence="2 3">CECT 4462</strain>
    </source>
</reference>
<dbReference type="EMBL" id="JACHXI010000004">
    <property type="protein sequence ID" value="MBB3102772.1"/>
    <property type="molecule type" value="Genomic_DNA"/>
</dbReference>
<protein>
    <submittedName>
        <fullName evidence="2">NitT/TauT family transport system substrate-binding protein</fullName>
    </submittedName>
</protein>
<dbReference type="PANTHER" id="PTHR30024">
    <property type="entry name" value="ALIPHATIC SULFONATES-BINDING PROTEIN-RELATED"/>
    <property type="match status" value="1"/>
</dbReference>
<keyword evidence="3" id="KW-1185">Reference proteome</keyword>
<comment type="caution">
    <text evidence="2">The sequence shown here is derived from an EMBL/GenBank/DDBJ whole genome shotgun (WGS) entry which is preliminary data.</text>
</comment>
<accession>A0A839T043</accession>
<gene>
    <name evidence="2" type="ORF">FHR87_001160</name>
</gene>
<dbReference type="InterPro" id="IPR015168">
    <property type="entry name" value="SsuA/THI5"/>
</dbReference>
<dbReference type="PANTHER" id="PTHR30024:SF42">
    <property type="entry name" value="ALIPHATIC SULFONATES-BINDING PROTEIN-RELATED"/>
    <property type="match status" value="1"/>
</dbReference>
<proteinExistence type="predicted"/>
<name>A0A839T043_AZOMA</name>
<evidence type="ECO:0000259" key="1">
    <source>
        <dbReference type="Pfam" id="PF09084"/>
    </source>
</evidence>
<organism evidence="2 3">
    <name type="scientific">Azomonas macrocytogenes</name>
    <name type="common">Azotobacter macrocytogenes</name>
    <dbReference type="NCBI Taxonomy" id="69962"/>
    <lineage>
        <taxon>Bacteria</taxon>
        <taxon>Pseudomonadati</taxon>
        <taxon>Pseudomonadota</taxon>
        <taxon>Gammaproteobacteria</taxon>
        <taxon>Pseudomonadales</taxon>
        <taxon>Pseudomonadaceae</taxon>
        <taxon>Azomonas</taxon>
    </lineage>
</organism>
<dbReference type="Gene3D" id="3.40.190.10">
    <property type="entry name" value="Periplasmic binding protein-like II"/>
    <property type="match status" value="2"/>
</dbReference>
<dbReference type="SUPFAM" id="SSF53850">
    <property type="entry name" value="Periplasmic binding protein-like II"/>
    <property type="match status" value="1"/>
</dbReference>
<sequence length="332" mass="36710">MNMQRRHFLQGIVATSALGLLSPRRFAQAGDTLKVGYLHTLSADGHLWLGEHLGAWKAQGLQLDTVQFVTGLEAYQALAGGSIDLVTTGAVISNFPARGQGKAFLINALETGIAQIWADPDQGIHSLADLKGRQIATTRGTTAHFFLHRALKSVGLDSTKDVEIVHQRLDQAVISFIAGSVPATALWVPFDTPIRQRRPDSLLVAQSSDFPDATVVDGWSARNGLHASQPQLLQRFIRGWAKANDLLTGSPDEALAILAKDKYKEFDLAELKRQYALVQWYATAEWPQYYRDGSVQRWLNQVTDFNQEVGAIKEPIRAETYFDPKPFLDTFA</sequence>
<dbReference type="Pfam" id="PF09084">
    <property type="entry name" value="NMT1"/>
    <property type="match status" value="1"/>
</dbReference>
<dbReference type="Proteomes" id="UP000549250">
    <property type="component" value="Unassembled WGS sequence"/>
</dbReference>
<feature type="domain" description="SsuA/THI5-like" evidence="1">
    <location>
        <begin position="50"/>
        <end position="254"/>
    </location>
</feature>
<evidence type="ECO:0000313" key="3">
    <source>
        <dbReference type="Proteomes" id="UP000549250"/>
    </source>
</evidence>
<dbReference type="PROSITE" id="PS51318">
    <property type="entry name" value="TAT"/>
    <property type="match status" value="1"/>
</dbReference>
<dbReference type="AlphaFoldDB" id="A0A839T043"/>
<dbReference type="InterPro" id="IPR006311">
    <property type="entry name" value="TAT_signal"/>
</dbReference>
<evidence type="ECO:0000313" key="2">
    <source>
        <dbReference type="EMBL" id="MBB3102772.1"/>
    </source>
</evidence>